<feature type="transmembrane region" description="Helical" evidence="7">
    <location>
        <begin position="682"/>
        <end position="700"/>
    </location>
</feature>
<dbReference type="EMBL" id="CAICTM010000332">
    <property type="protein sequence ID" value="CAB9508090.1"/>
    <property type="molecule type" value="Genomic_DNA"/>
</dbReference>
<dbReference type="GO" id="GO:0016020">
    <property type="term" value="C:membrane"/>
    <property type="evidence" value="ECO:0007669"/>
    <property type="project" value="UniProtKB-SubCell"/>
</dbReference>
<dbReference type="PANTHER" id="PTHR12266">
    <property type="entry name" value="NA+/CA2+ K+ INDEPENDENT EXCHANGER"/>
    <property type="match status" value="1"/>
</dbReference>
<proteinExistence type="predicted"/>
<dbReference type="GO" id="GO:0008324">
    <property type="term" value="F:monoatomic cation transmembrane transporter activity"/>
    <property type="evidence" value="ECO:0007669"/>
    <property type="project" value="TreeGrafter"/>
</dbReference>
<keyword evidence="4 7" id="KW-1133">Transmembrane helix</keyword>
<evidence type="ECO:0000313" key="10">
    <source>
        <dbReference type="Proteomes" id="UP001153069"/>
    </source>
</evidence>
<evidence type="ECO:0000256" key="3">
    <source>
        <dbReference type="ARBA" id="ARBA00022692"/>
    </source>
</evidence>
<dbReference type="Gene3D" id="1.20.1420.30">
    <property type="entry name" value="NCX, central ion-binding region"/>
    <property type="match status" value="2"/>
</dbReference>
<feature type="domain" description="Sodium/calcium exchanger membrane region" evidence="8">
    <location>
        <begin position="128"/>
        <end position="271"/>
    </location>
</feature>
<comment type="subcellular location">
    <subcellularLocation>
        <location evidence="1">Membrane</location>
        <topology evidence="1">Multi-pass membrane protein</topology>
    </subcellularLocation>
</comment>
<feature type="transmembrane region" description="Helical" evidence="7">
    <location>
        <begin position="232"/>
        <end position="249"/>
    </location>
</feature>
<keyword evidence="10" id="KW-1185">Reference proteome</keyword>
<evidence type="ECO:0000256" key="4">
    <source>
        <dbReference type="ARBA" id="ARBA00022989"/>
    </source>
</evidence>
<keyword evidence="3 7" id="KW-0812">Transmembrane</keyword>
<feature type="transmembrane region" description="Helical" evidence="7">
    <location>
        <begin position="114"/>
        <end position="138"/>
    </location>
</feature>
<gene>
    <name evidence="9" type="ORF">SEMRO_333_G119550.1</name>
</gene>
<feature type="compositionally biased region" description="Polar residues" evidence="6">
    <location>
        <begin position="1"/>
        <end position="13"/>
    </location>
</feature>
<feature type="domain" description="Sodium/calcium exchanger membrane region" evidence="8">
    <location>
        <begin position="547"/>
        <end position="698"/>
    </location>
</feature>
<organism evidence="9 10">
    <name type="scientific">Seminavis robusta</name>
    <dbReference type="NCBI Taxonomy" id="568900"/>
    <lineage>
        <taxon>Eukaryota</taxon>
        <taxon>Sar</taxon>
        <taxon>Stramenopiles</taxon>
        <taxon>Ochrophyta</taxon>
        <taxon>Bacillariophyta</taxon>
        <taxon>Bacillariophyceae</taxon>
        <taxon>Bacillariophycidae</taxon>
        <taxon>Naviculales</taxon>
        <taxon>Naviculaceae</taxon>
        <taxon>Seminavis</taxon>
    </lineage>
</organism>
<evidence type="ECO:0000313" key="9">
    <source>
        <dbReference type="EMBL" id="CAB9508090.1"/>
    </source>
</evidence>
<feature type="transmembrane region" description="Helical" evidence="7">
    <location>
        <begin position="611"/>
        <end position="635"/>
    </location>
</feature>
<dbReference type="InterPro" id="IPR051359">
    <property type="entry name" value="CaCA_antiporter"/>
</dbReference>
<dbReference type="InterPro" id="IPR044880">
    <property type="entry name" value="NCX_ion-bd_dom_sf"/>
</dbReference>
<evidence type="ECO:0000256" key="2">
    <source>
        <dbReference type="ARBA" id="ARBA00022448"/>
    </source>
</evidence>
<reference evidence="9" key="1">
    <citation type="submission" date="2020-06" db="EMBL/GenBank/DDBJ databases">
        <authorList>
            <consortium name="Plant Systems Biology data submission"/>
        </authorList>
    </citation>
    <scope>NUCLEOTIDE SEQUENCE</scope>
    <source>
        <strain evidence="9">D6</strain>
    </source>
</reference>
<evidence type="ECO:0000256" key="7">
    <source>
        <dbReference type="SAM" id="Phobius"/>
    </source>
</evidence>
<keyword evidence="2" id="KW-0813">Transport</keyword>
<dbReference type="Pfam" id="PF01699">
    <property type="entry name" value="Na_Ca_ex"/>
    <property type="match status" value="2"/>
</dbReference>
<feature type="region of interest" description="Disordered" evidence="6">
    <location>
        <begin position="1"/>
        <end position="21"/>
    </location>
</feature>
<feature type="transmembrane region" description="Helical" evidence="7">
    <location>
        <begin position="510"/>
        <end position="531"/>
    </location>
</feature>
<feature type="transmembrane region" description="Helical" evidence="7">
    <location>
        <begin position="538"/>
        <end position="558"/>
    </location>
</feature>
<evidence type="ECO:0000256" key="1">
    <source>
        <dbReference type="ARBA" id="ARBA00004141"/>
    </source>
</evidence>
<protein>
    <submittedName>
        <fullName evidence="9">Mitochondrial sodium/calcium exchanger protein</fullName>
    </submittedName>
</protein>
<dbReference type="OrthoDB" id="407410at2759"/>
<feature type="transmembrane region" description="Helical" evidence="7">
    <location>
        <begin position="480"/>
        <end position="498"/>
    </location>
</feature>
<dbReference type="AlphaFoldDB" id="A0A9N8HD89"/>
<sequence length="705" mass="76341">MTASSVVRSYQETRTQRRMDPTRHRFQTKMSLSLTAFALVGLTVLSLCFSSSNSSQQHRQLEDNIFVHDDYSGNSCHDLFTVAPDSREDQCTFARTCNDGAGIWLPFVFCSKRLSPTAVCAMLSPFVILWLILMFRLLGSTAEDYFSPSLEYFSVKAKLPPRFAGVTLLALGNGAADVSATINAVTSDMKNGYQMSLGALTGAAMFVGGVVSAVVILVAGGVPCRGALVRDVLMLFLTMIVIWVHFATGEIGPEAISLFLSLYGIFVLVVLVADAYHRGVVLPRQALQDHESERERQMQAAEEIHELASGSGTNLEIQQPPPPQQQQPAPTALGNVLSALSNYDRTPANEGWGVGADEIGQERPVMLHGARGIIRGDPNERPPLEGDEHGTPYSVLEDAQDRICAEPGPAGGSISYNWPAAFEEGKQEILDHAHQVWDDIAYNGDIHWAEKGMLFCELPFTFLRQVTVPIPCDGYYCRGLVSLSMAVSPIYLGLYLWAEHGVPLFTWEVMFYMGVLWAVAIGMGALVLRYAPAGEGNMALFAATPIALYGFIIGAMWVDAIADHLVNMLDFIGILLRIPGPVIGLTILAWGNSVADLSANVAMARKGLANMAMTACFAGPVFNLLIGLGLGFYSLGAKEGTSSIPVEITGSVRAGFIFVMLNCTAIVGVGVFLCHGRIPKQHGYLALSLYSVYVITSIALEYTKK</sequence>
<feature type="transmembrane region" description="Helical" evidence="7">
    <location>
        <begin position="255"/>
        <end position="276"/>
    </location>
</feature>
<evidence type="ECO:0000259" key="8">
    <source>
        <dbReference type="Pfam" id="PF01699"/>
    </source>
</evidence>
<evidence type="ECO:0000256" key="5">
    <source>
        <dbReference type="ARBA" id="ARBA00023136"/>
    </source>
</evidence>
<name>A0A9N8HD89_9STRA</name>
<keyword evidence="5 7" id="KW-0472">Membrane</keyword>
<dbReference type="InterPro" id="IPR004837">
    <property type="entry name" value="NaCa_Exmemb"/>
</dbReference>
<dbReference type="PANTHER" id="PTHR12266:SF0">
    <property type="entry name" value="MITOCHONDRIAL SODIUM_CALCIUM EXCHANGER PROTEIN"/>
    <property type="match status" value="1"/>
</dbReference>
<feature type="transmembrane region" description="Helical" evidence="7">
    <location>
        <begin position="196"/>
        <end position="220"/>
    </location>
</feature>
<accession>A0A9N8HD89</accession>
<feature type="transmembrane region" description="Helical" evidence="7">
    <location>
        <begin position="578"/>
        <end position="599"/>
    </location>
</feature>
<feature type="transmembrane region" description="Helical" evidence="7">
    <location>
        <begin position="655"/>
        <end position="675"/>
    </location>
</feature>
<dbReference type="Proteomes" id="UP001153069">
    <property type="component" value="Unassembled WGS sequence"/>
</dbReference>
<evidence type="ECO:0000256" key="6">
    <source>
        <dbReference type="SAM" id="MobiDB-lite"/>
    </source>
</evidence>
<comment type="caution">
    <text evidence="9">The sequence shown here is derived from an EMBL/GenBank/DDBJ whole genome shotgun (WGS) entry which is preliminary data.</text>
</comment>